<dbReference type="SMART" id="SM00856">
    <property type="entry name" value="PMEI"/>
    <property type="match status" value="1"/>
</dbReference>
<reference evidence="9 10" key="1">
    <citation type="submission" date="2017-09" db="EMBL/GenBank/DDBJ databases">
        <title>WGS assembly of Aquilegia coerulea Goldsmith.</title>
        <authorList>
            <person name="Hodges S."/>
            <person name="Kramer E."/>
            <person name="Nordborg M."/>
            <person name="Tomkins J."/>
            <person name="Borevitz J."/>
            <person name="Derieg N."/>
            <person name="Yan J."/>
            <person name="Mihaltcheva S."/>
            <person name="Hayes R.D."/>
            <person name="Rokhsar D."/>
        </authorList>
    </citation>
    <scope>NUCLEOTIDE SEQUENCE [LARGE SCALE GENOMIC DNA]</scope>
    <source>
        <strain evidence="10">cv. Goldsmith</strain>
    </source>
</reference>
<evidence type="ECO:0000256" key="6">
    <source>
        <dbReference type="ARBA" id="ARBA00023180"/>
    </source>
</evidence>
<dbReference type="FunFam" id="1.20.140.40:FF:000010">
    <property type="entry name" value="Pectinesterase"/>
    <property type="match status" value="1"/>
</dbReference>
<dbReference type="AlphaFoldDB" id="A0A2G5E405"/>
<keyword evidence="4" id="KW-0732">Signal</keyword>
<keyword evidence="7" id="KW-0472">Membrane</keyword>
<dbReference type="CDD" id="cd15798">
    <property type="entry name" value="PMEI-like_3"/>
    <property type="match status" value="1"/>
</dbReference>
<keyword evidence="5" id="KW-1015">Disulfide bond</keyword>
<dbReference type="FunCoup" id="A0A2G5E405">
    <property type="interactions" value="318"/>
</dbReference>
<accession>A0A2G5E405</accession>
<keyword evidence="10" id="KW-1185">Reference proteome</keyword>
<sequence length="241" mass="26738">MDSINTLKGYDKVVYMEDPSSSLHKNKFTTPTPSKRKFIIILISTIILSTVFICLIATTLIHHTTTKSNNPNSNSNSIRAVCNLTNYLESCTKSLQNSNTADPEKLLEFSLQVSLQELTNLSSLPQKLLLKVNDPRVKSGLIDCESLFTDAVDSLNSSISLMKVGPGEKMLSVQKINDIKTWVSAAMTNLETCLDGLDEMNSSLHDEMVIKMKNSKEYTSNSLAIVAKIETLLDELHIPMH</sequence>
<dbReference type="Proteomes" id="UP000230069">
    <property type="component" value="Unassembled WGS sequence"/>
</dbReference>
<evidence type="ECO:0000259" key="8">
    <source>
        <dbReference type="SMART" id="SM00856"/>
    </source>
</evidence>
<dbReference type="EMBL" id="KZ305030">
    <property type="protein sequence ID" value="PIA50495.1"/>
    <property type="molecule type" value="Genomic_DNA"/>
</dbReference>
<evidence type="ECO:0000256" key="2">
    <source>
        <dbReference type="ARBA" id="ARBA00007786"/>
    </source>
</evidence>
<feature type="domain" description="Pectinesterase inhibitor" evidence="8">
    <location>
        <begin position="73"/>
        <end position="225"/>
    </location>
</feature>
<dbReference type="EC" id="3.1.1.11" evidence="3"/>
<dbReference type="Gene3D" id="1.20.140.40">
    <property type="entry name" value="Invertase/pectin methylesterase inhibitor family protein"/>
    <property type="match status" value="1"/>
</dbReference>
<dbReference type="GO" id="GO:0004857">
    <property type="term" value="F:enzyme inhibitor activity"/>
    <property type="evidence" value="ECO:0007669"/>
    <property type="project" value="InterPro"/>
</dbReference>
<dbReference type="PANTHER" id="PTHR31080">
    <property type="entry name" value="PECTINESTERASE INHIBITOR-LIKE"/>
    <property type="match status" value="1"/>
</dbReference>
<name>A0A2G5E405_AQUCA</name>
<proteinExistence type="inferred from homology"/>
<evidence type="ECO:0000256" key="1">
    <source>
        <dbReference type="ARBA" id="ARBA00006027"/>
    </source>
</evidence>
<keyword evidence="7" id="KW-0812">Transmembrane</keyword>
<protein>
    <recommendedName>
        <fullName evidence="3">pectinesterase</fullName>
        <ecNumber evidence="3">3.1.1.11</ecNumber>
    </recommendedName>
</protein>
<comment type="similarity">
    <text evidence="2">In the C-terminal section; belongs to the pectinesterase family.</text>
</comment>
<evidence type="ECO:0000313" key="9">
    <source>
        <dbReference type="EMBL" id="PIA50495.1"/>
    </source>
</evidence>
<evidence type="ECO:0000256" key="7">
    <source>
        <dbReference type="SAM" id="Phobius"/>
    </source>
</evidence>
<dbReference type="NCBIfam" id="TIGR01614">
    <property type="entry name" value="PME_inhib"/>
    <property type="match status" value="1"/>
</dbReference>
<keyword evidence="6" id="KW-0325">Glycoprotein</keyword>
<dbReference type="Pfam" id="PF04043">
    <property type="entry name" value="PMEI"/>
    <property type="match status" value="1"/>
</dbReference>
<comment type="similarity">
    <text evidence="1">In the N-terminal section; belongs to the PMEI family.</text>
</comment>
<dbReference type="GO" id="GO:0030599">
    <property type="term" value="F:pectinesterase activity"/>
    <property type="evidence" value="ECO:0007669"/>
    <property type="project" value="UniProtKB-EC"/>
</dbReference>
<dbReference type="InParanoid" id="A0A2G5E405"/>
<dbReference type="PANTHER" id="PTHR31080:SF303">
    <property type="entry name" value="PECTINESTERASE 1-LIKE"/>
    <property type="match status" value="1"/>
</dbReference>
<feature type="transmembrane region" description="Helical" evidence="7">
    <location>
        <begin position="38"/>
        <end position="61"/>
    </location>
</feature>
<dbReference type="InterPro" id="IPR035513">
    <property type="entry name" value="Invertase/methylesterase_inhib"/>
</dbReference>
<evidence type="ECO:0000256" key="5">
    <source>
        <dbReference type="ARBA" id="ARBA00023157"/>
    </source>
</evidence>
<dbReference type="InterPro" id="IPR006501">
    <property type="entry name" value="Pectinesterase_inhib_dom"/>
</dbReference>
<dbReference type="InterPro" id="IPR051955">
    <property type="entry name" value="PME_Inhibitor"/>
</dbReference>
<dbReference type="SUPFAM" id="SSF101148">
    <property type="entry name" value="Plant invertase/pectin methylesterase inhibitor"/>
    <property type="match status" value="1"/>
</dbReference>
<keyword evidence="7" id="KW-1133">Transmembrane helix</keyword>
<evidence type="ECO:0000256" key="3">
    <source>
        <dbReference type="ARBA" id="ARBA00013229"/>
    </source>
</evidence>
<gene>
    <name evidence="9" type="ORF">AQUCO_01300909v1</name>
</gene>
<organism evidence="9 10">
    <name type="scientific">Aquilegia coerulea</name>
    <name type="common">Rocky mountain columbine</name>
    <dbReference type="NCBI Taxonomy" id="218851"/>
    <lineage>
        <taxon>Eukaryota</taxon>
        <taxon>Viridiplantae</taxon>
        <taxon>Streptophyta</taxon>
        <taxon>Embryophyta</taxon>
        <taxon>Tracheophyta</taxon>
        <taxon>Spermatophyta</taxon>
        <taxon>Magnoliopsida</taxon>
        <taxon>Ranunculales</taxon>
        <taxon>Ranunculaceae</taxon>
        <taxon>Thalictroideae</taxon>
        <taxon>Aquilegia</taxon>
    </lineage>
</organism>
<evidence type="ECO:0000313" key="10">
    <source>
        <dbReference type="Proteomes" id="UP000230069"/>
    </source>
</evidence>
<dbReference type="OrthoDB" id="2019149at2759"/>
<dbReference type="STRING" id="218851.A0A2G5E405"/>
<evidence type="ECO:0000256" key="4">
    <source>
        <dbReference type="ARBA" id="ARBA00022729"/>
    </source>
</evidence>